<evidence type="ECO:0000256" key="1">
    <source>
        <dbReference type="SAM" id="Coils"/>
    </source>
</evidence>
<dbReference type="InterPro" id="IPR036673">
    <property type="entry name" value="Cyanovirin-N_sf"/>
</dbReference>
<dbReference type="AlphaFoldDB" id="A0A8H6ZF93"/>
<keyword evidence="4" id="KW-1185">Reference proteome</keyword>
<dbReference type="OrthoDB" id="3011524at2759"/>
<evidence type="ECO:0000313" key="3">
    <source>
        <dbReference type="EMBL" id="KAF7377918.1"/>
    </source>
</evidence>
<dbReference type="EMBL" id="JACAZH010000001">
    <property type="protein sequence ID" value="KAF7377918.1"/>
    <property type="molecule type" value="Genomic_DNA"/>
</dbReference>
<proteinExistence type="predicted"/>
<organism evidence="3 4">
    <name type="scientific">Mycena sanguinolenta</name>
    <dbReference type="NCBI Taxonomy" id="230812"/>
    <lineage>
        <taxon>Eukaryota</taxon>
        <taxon>Fungi</taxon>
        <taxon>Dikarya</taxon>
        <taxon>Basidiomycota</taxon>
        <taxon>Agaricomycotina</taxon>
        <taxon>Agaricomycetes</taxon>
        <taxon>Agaricomycetidae</taxon>
        <taxon>Agaricales</taxon>
        <taxon>Marasmiineae</taxon>
        <taxon>Mycenaceae</taxon>
        <taxon>Mycena</taxon>
    </lineage>
</organism>
<feature type="coiled-coil region" evidence="1">
    <location>
        <begin position="237"/>
        <end position="271"/>
    </location>
</feature>
<comment type="caution">
    <text evidence="3">The sequence shown here is derived from an EMBL/GenBank/DDBJ whole genome shotgun (WGS) entry which is preliminary data.</text>
</comment>
<protein>
    <submittedName>
        <fullName evidence="3">Uncharacterized protein</fullName>
    </submittedName>
</protein>
<keyword evidence="1" id="KW-0175">Coiled coil</keyword>
<name>A0A8H6ZF93_9AGAR</name>
<evidence type="ECO:0000256" key="2">
    <source>
        <dbReference type="SAM" id="MobiDB-lite"/>
    </source>
</evidence>
<dbReference type="Gene3D" id="2.30.60.10">
    <property type="entry name" value="Cyanovirin-N"/>
    <property type="match status" value="1"/>
</dbReference>
<dbReference type="SUPFAM" id="SSF51322">
    <property type="entry name" value="Cyanovirin-N"/>
    <property type="match status" value="1"/>
</dbReference>
<feature type="compositionally biased region" description="Polar residues" evidence="2">
    <location>
        <begin position="1"/>
        <end position="11"/>
    </location>
</feature>
<reference evidence="3" key="1">
    <citation type="submission" date="2020-05" db="EMBL/GenBank/DDBJ databases">
        <title>Mycena genomes resolve the evolution of fungal bioluminescence.</title>
        <authorList>
            <person name="Tsai I.J."/>
        </authorList>
    </citation>
    <scope>NUCLEOTIDE SEQUENCE</scope>
    <source>
        <strain evidence="3">160909Yilan</strain>
    </source>
</reference>
<feature type="region of interest" description="Disordered" evidence="2">
    <location>
        <begin position="1"/>
        <end position="58"/>
    </location>
</feature>
<feature type="compositionally biased region" description="Low complexity" evidence="2">
    <location>
        <begin position="24"/>
        <end position="53"/>
    </location>
</feature>
<accession>A0A8H6ZF93</accession>
<evidence type="ECO:0000313" key="4">
    <source>
        <dbReference type="Proteomes" id="UP000623467"/>
    </source>
</evidence>
<sequence length="351" mass="38496">MADTSPNNVKRGSSPLRKTAFGPSVQSASSAQAMSTSTKTTSTTTKTSNSSGSIDSGANTLINTVTSTSTRSTNFGGQLSQCTLVLRETILTIDGGDRGTINLNQYVAYIGGKLLWVSRGTGGFRSASKEKSIVLEGTVLVAWCREGNSGNYQKAELDLNGYIILDSKTNVFRPTEVEFTLAGAEKIVDSSRSLMDITLISSFNLSKLLRDPAFYHAITDVAERAESDAHDQRLAVVSEMTEEVEEIKKEVEELRQKLESVATRSQDATEKMKTQLESISKESTQRFEREMTTLINAVAKEAMRAVYTQIRELELKVLTVEQQKVYEAHWPPPPYKPEATAASMADFSSTW</sequence>
<dbReference type="Proteomes" id="UP000623467">
    <property type="component" value="Unassembled WGS sequence"/>
</dbReference>
<gene>
    <name evidence="3" type="ORF">MSAN_00215600</name>
</gene>